<reference evidence="4" key="1">
    <citation type="submission" date="2021-09" db="EMBL/GenBank/DDBJ databases">
        <title>A high-quality genome of the endoparasitic fungus Hirsutella rhossiliensis with a comparison of Hirsutella genomes reveals transposable elements contributing to genome size variation.</title>
        <authorList>
            <person name="Lin R."/>
            <person name="Jiao Y."/>
            <person name="Sun X."/>
            <person name="Ling J."/>
            <person name="Xie B."/>
            <person name="Cheng X."/>
        </authorList>
    </citation>
    <scope>NUCLEOTIDE SEQUENCE</scope>
    <source>
        <strain evidence="4">HR02</strain>
    </source>
</reference>
<feature type="compositionally biased region" description="Polar residues" evidence="2">
    <location>
        <begin position="22"/>
        <end position="32"/>
    </location>
</feature>
<proteinExistence type="predicted"/>
<accession>A0A9P8N872</accession>
<dbReference type="GO" id="GO:0006338">
    <property type="term" value="P:chromatin remodeling"/>
    <property type="evidence" value="ECO:0007669"/>
    <property type="project" value="UniProtKB-ARBA"/>
</dbReference>
<evidence type="ECO:0000259" key="3">
    <source>
        <dbReference type="PROSITE" id="PS50013"/>
    </source>
</evidence>
<dbReference type="Gene3D" id="2.40.50.40">
    <property type="match status" value="2"/>
</dbReference>
<name>A0A9P8N872_9HYPO</name>
<dbReference type="Proteomes" id="UP000824596">
    <property type="component" value="Unassembled WGS sequence"/>
</dbReference>
<dbReference type="InterPro" id="IPR016197">
    <property type="entry name" value="Chromo-like_dom_sf"/>
</dbReference>
<dbReference type="CDD" id="cd00024">
    <property type="entry name" value="CD_CSD"/>
    <property type="match status" value="1"/>
</dbReference>
<dbReference type="OrthoDB" id="433924at2759"/>
<feature type="compositionally biased region" description="Polar residues" evidence="2">
    <location>
        <begin position="1"/>
        <end position="13"/>
    </location>
</feature>
<evidence type="ECO:0000313" key="4">
    <source>
        <dbReference type="EMBL" id="KAH0968762.1"/>
    </source>
</evidence>
<dbReference type="EMBL" id="JAIZPD010000001">
    <property type="protein sequence ID" value="KAH0968762.1"/>
    <property type="molecule type" value="Genomic_DNA"/>
</dbReference>
<dbReference type="InterPro" id="IPR000953">
    <property type="entry name" value="Chromo/chromo_shadow_dom"/>
</dbReference>
<feature type="domain" description="Chromo" evidence="3">
    <location>
        <begin position="170"/>
        <end position="249"/>
    </location>
</feature>
<keyword evidence="5" id="KW-1185">Reference proteome</keyword>
<protein>
    <recommendedName>
        <fullName evidence="3">Chromo domain-containing protein</fullName>
    </recommendedName>
</protein>
<evidence type="ECO:0000256" key="2">
    <source>
        <dbReference type="SAM" id="MobiDB-lite"/>
    </source>
</evidence>
<dbReference type="AlphaFoldDB" id="A0A9P8N872"/>
<gene>
    <name evidence="4" type="ORF">HRG_01404</name>
</gene>
<evidence type="ECO:0000256" key="1">
    <source>
        <dbReference type="ARBA" id="ARBA00011353"/>
    </source>
</evidence>
<feature type="compositionally biased region" description="Polar residues" evidence="2">
    <location>
        <begin position="42"/>
        <end position="51"/>
    </location>
</feature>
<dbReference type="GeneID" id="68350533"/>
<evidence type="ECO:0000313" key="5">
    <source>
        <dbReference type="Proteomes" id="UP000824596"/>
    </source>
</evidence>
<dbReference type="RefSeq" id="XP_044726275.1">
    <property type="nucleotide sequence ID" value="XM_044859875.1"/>
</dbReference>
<organism evidence="4 5">
    <name type="scientific">Hirsutella rhossiliensis</name>
    <dbReference type="NCBI Taxonomy" id="111463"/>
    <lineage>
        <taxon>Eukaryota</taxon>
        <taxon>Fungi</taxon>
        <taxon>Dikarya</taxon>
        <taxon>Ascomycota</taxon>
        <taxon>Pezizomycotina</taxon>
        <taxon>Sordariomycetes</taxon>
        <taxon>Hypocreomycetidae</taxon>
        <taxon>Hypocreales</taxon>
        <taxon>Ophiocordycipitaceae</taxon>
        <taxon>Hirsutella</taxon>
    </lineage>
</organism>
<dbReference type="PROSITE" id="PS50013">
    <property type="entry name" value="CHROMO_2"/>
    <property type="match status" value="1"/>
</dbReference>
<sequence>MSSFFASILNPSEESPDIFNSDLRSSTKQPRSSLDWPRTSKTETTGNTRNPNYPLVVARPRNYARSPANATEAYVNDASGSLSTATSTAYFVRSKRAAPNATEISVEKEGERAGERLEQAEEEGADDGHVRACCFKRFVQHRWAGDSVEIQVEWDEGDITWEPEGNLHEDAPEALFAYWKSQGARPTNPADPDLFCIFAIRKHNNNRKRLLVEWVGYGPEDMTWVSRRSVEETAPEMVAQYLNKVKRRR</sequence>
<comment type="subunit">
    <text evidence="1">Component of the NuA4 histone acetyltransferase complex.</text>
</comment>
<feature type="region of interest" description="Disordered" evidence="2">
    <location>
        <begin position="1"/>
        <end position="61"/>
    </location>
</feature>
<comment type="caution">
    <text evidence="4">The sequence shown here is derived from an EMBL/GenBank/DDBJ whole genome shotgun (WGS) entry which is preliminary data.</text>
</comment>
<dbReference type="SUPFAM" id="SSF54160">
    <property type="entry name" value="Chromo domain-like"/>
    <property type="match status" value="2"/>
</dbReference>